<keyword evidence="2 4" id="KW-0012">Acyltransferase</keyword>
<dbReference type="EMBL" id="OBMT01000001">
    <property type="protein sequence ID" value="SOB94209.1"/>
    <property type="molecule type" value="Genomic_DNA"/>
</dbReference>
<accession>A0A285RKJ8</accession>
<dbReference type="PROSITE" id="PS51186">
    <property type="entry name" value="GNAT"/>
    <property type="match status" value="1"/>
</dbReference>
<name>A0A285RKJ8_9RHOB</name>
<proteinExistence type="predicted"/>
<dbReference type="AlphaFoldDB" id="A0A285RKJ8"/>
<dbReference type="InterPro" id="IPR016181">
    <property type="entry name" value="Acyl_CoA_acyltransferase"/>
</dbReference>
<dbReference type="CDD" id="cd04301">
    <property type="entry name" value="NAT_SF"/>
    <property type="match status" value="1"/>
</dbReference>
<evidence type="ECO:0000256" key="2">
    <source>
        <dbReference type="ARBA" id="ARBA00023315"/>
    </source>
</evidence>
<gene>
    <name evidence="4" type="ORF">SAMN05877831_101353</name>
</gene>
<evidence type="ECO:0000256" key="1">
    <source>
        <dbReference type="ARBA" id="ARBA00022679"/>
    </source>
</evidence>
<evidence type="ECO:0000313" key="5">
    <source>
        <dbReference type="Proteomes" id="UP000219111"/>
    </source>
</evidence>
<dbReference type="InterPro" id="IPR050832">
    <property type="entry name" value="Bact_Acetyltransf"/>
</dbReference>
<dbReference type="OrthoDB" id="281808at2"/>
<keyword evidence="1 4" id="KW-0808">Transferase</keyword>
<dbReference type="GO" id="GO:0016747">
    <property type="term" value="F:acyltransferase activity, transferring groups other than amino-acyl groups"/>
    <property type="evidence" value="ECO:0007669"/>
    <property type="project" value="InterPro"/>
</dbReference>
<keyword evidence="5" id="KW-1185">Reference proteome</keyword>
<organism evidence="4 5">
    <name type="scientific">Rhodobacter maris</name>
    <dbReference type="NCBI Taxonomy" id="446682"/>
    <lineage>
        <taxon>Bacteria</taxon>
        <taxon>Pseudomonadati</taxon>
        <taxon>Pseudomonadota</taxon>
        <taxon>Alphaproteobacteria</taxon>
        <taxon>Rhodobacterales</taxon>
        <taxon>Rhodobacter group</taxon>
        <taxon>Rhodobacter</taxon>
    </lineage>
</organism>
<dbReference type="SUPFAM" id="SSF55729">
    <property type="entry name" value="Acyl-CoA N-acyltransferases (Nat)"/>
    <property type="match status" value="1"/>
</dbReference>
<feature type="domain" description="N-acetyltransferase" evidence="3">
    <location>
        <begin position="1"/>
        <end position="149"/>
    </location>
</feature>
<protein>
    <submittedName>
        <fullName evidence="4">L-amino acid N-acyltransferase YncA</fullName>
    </submittedName>
</protein>
<dbReference type="RefSeq" id="WP_097068379.1">
    <property type="nucleotide sequence ID" value="NZ_OBMT01000001.1"/>
</dbReference>
<dbReference type="PANTHER" id="PTHR43877:SF2">
    <property type="entry name" value="AMINOALKYLPHOSPHONATE N-ACETYLTRANSFERASE-RELATED"/>
    <property type="match status" value="1"/>
</dbReference>
<dbReference type="Gene3D" id="3.40.630.30">
    <property type="match status" value="1"/>
</dbReference>
<dbReference type="Proteomes" id="UP000219111">
    <property type="component" value="Unassembled WGS sequence"/>
</dbReference>
<evidence type="ECO:0000313" key="4">
    <source>
        <dbReference type="EMBL" id="SOB94209.1"/>
    </source>
</evidence>
<dbReference type="Pfam" id="PF00583">
    <property type="entry name" value="Acetyltransf_1"/>
    <property type="match status" value="1"/>
</dbReference>
<reference evidence="5" key="1">
    <citation type="submission" date="2017-08" db="EMBL/GenBank/DDBJ databases">
        <authorList>
            <person name="Varghese N."/>
            <person name="Submissions S."/>
        </authorList>
    </citation>
    <scope>NUCLEOTIDE SEQUENCE [LARGE SCALE GENOMIC DNA]</scope>
    <source>
        <strain evidence="5">JA276</strain>
    </source>
</reference>
<dbReference type="InterPro" id="IPR000182">
    <property type="entry name" value="GNAT_dom"/>
</dbReference>
<evidence type="ECO:0000259" key="3">
    <source>
        <dbReference type="PROSITE" id="PS51186"/>
    </source>
</evidence>
<sequence>MRIRSAQPEDVAAIADCARLAFGQYSAAIGRDPAPMKADFAAHVAAREAHVAVSESGAFLGYVVLLPRADHLYLDALAVMPEAAGHGIGRALVAFAEDQARELGLARLDLCTNQRMTANLTLYPHLGFSETGRGHEDGYDRVFYTKRLGPDNGERE</sequence>
<dbReference type="PANTHER" id="PTHR43877">
    <property type="entry name" value="AMINOALKYLPHOSPHONATE N-ACETYLTRANSFERASE-RELATED-RELATED"/>
    <property type="match status" value="1"/>
</dbReference>